<reference evidence="2 3" key="1">
    <citation type="submission" date="2022-06" db="EMBL/GenBank/DDBJ databases">
        <title>Draft genome sequence of type strain Streptomyces rubrisoli DSM 42083.</title>
        <authorList>
            <person name="Duangmal K."/>
            <person name="Klaysubun C."/>
        </authorList>
    </citation>
    <scope>NUCLEOTIDE SEQUENCE [LARGE SCALE GENOMIC DNA]</scope>
    <source>
        <strain evidence="2 3">DSM 42083</strain>
    </source>
</reference>
<feature type="signal peptide" evidence="1">
    <location>
        <begin position="1"/>
        <end position="28"/>
    </location>
</feature>
<keyword evidence="3" id="KW-1185">Reference proteome</keyword>
<accession>A0ABT1PJH8</accession>
<sequence length="110" mass="10191">MKNGTIRTLGAAALGVAFAAAAAGSANAAEAATPSALPAANPAAVLDGVTGKLPVEKVAGLLPGASTVTQSAQGVLRNVSGPDGNGLLGGLQPGTLPVGSVTDAVGAVGH</sequence>
<dbReference type="RefSeq" id="WP_255931650.1">
    <property type="nucleotide sequence ID" value="NZ_JANFNH010000043.1"/>
</dbReference>
<evidence type="ECO:0000256" key="1">
    <source>
        <dbReference type="SAM" id="SignalP"/>
    </source>
</evidence>
<name>A0ABT1PJH8_9ACTN</name>
<evidence type="ECO:0008006" key="4">
    <source>
        <dbReference type="Google" id="ProtNLM"/>
    </source>
</evidence>
<evidence type="ECO:0000313" key="2">
    <source>
        <dbReference type="EMBL" id="MCQ4045509.1"/>
    </source>
</evidence>
<keyword evidence="1" id="KW-0732">Signal</keyword>
<evidence type="ECO:0000313" key="3">
    <source>
        <dbReference type="Proteomes" id="UP001206206"/>
    </source>
</evidence>
<feature type="chain" id="PRO_5045995752" description="ATP-binding protein" evidence="1">
    <location>
        <begin position="29"/>
        <end position="110"/>
    </location>
</feature>
<dbReference type="Proteomes" id="UP001206206">
    <property type="component" value="Unassembled WGS sequence"/>
</dbReference>
<protein>
    <recommendedName>
        <fullName evidence="4">ATP-binding protein</fullName>
    </recommendedName>
</protein>
<dbReference type="EMBL" id="JANFNH010000043">
    <property type="protein sequence ID" value="MCQ4045509.1"/>
    <property type="molecule type" value="Genomic_DNA"/>
</dbReference>
<proteinExistence type="predicted"/>
<comment type="caution">
    <text evidence="2">The sequence shown here is derived from an EMBL/GenBank/DDBJ whole genome shotgun (WGS) entry which is preliminary data.</text>
</comment>
<organism evidence="2 3">
    <name type="scientific">Streptantibioticus rubrisoli</name>
    <dbReference type="NCBI Taxonomy" id="1387313"/>
    <lineage>
        <taxon>Bacteria</taxon>
        <taxon>Bacillati</taxon>
        <taxon>Actinomycetota</taxon>
        <taxon>Actinomycetes</taxon>
        <taxon>Kitasatosporales</taxon>
        <taxon>Streptomycetaceae</taxon>
        <taxon>Streptantibioticus</taxon>
    </lineage>
</organism>
<gene>
    <name evidence="2" type="ORF">NON19_26615</name>
</gene>